<dbReference type="Pfam" id="PF02463">
    <property type="entry name" value="SMC_N"/>
    <property type="match status" value="1"/>
</dbReference>
<evidence type="ECO:0000256" key="8">
    <source>
        <dbReference type="ARBA" id="ARBA00023125"/>
    </source>
</evidence>
<dbReference type="GO" id="GO:0003697">
    <property type="term" value="F:single-stranded DNA binding"/>
    <property type="evidence" value="ECO:0007669"/>
    <property type="project" value="InterPro"/>
</dbReference>
<feature type="domain" description="RecF/RecN/SMC N-terminal" evidence="9">
    <location>
        <begin position="7"/>
        <end position="333"/>
    </location>
</feature>
<dbReference type="GO" id="GO:0005737">
    <property type="term" value="C:cytoplasm"/>
    <property type="evidence" value="ECO:0007669"/>
    <property type="project" value="UniProtKB-SubCell"/>
</dbReference>
<dbReference type="InterPro" id="IPR003395">
    <property type="entry name" value="RecF/RecN/SMC_N"/>
</dbReference>
<keyword evidence="5" id="KW-0235">DNA replication</keyword>
<keyword evidence="7" id="KW-0067">ATP-binding</keyword>
<comment type="subcellular location">
    <subcellularLocation>
        <location evidence="1">Cytoplasm</location>
    </subcellularLocation>
</comment>
<evidence type="ECO:0000256" key="1">
    <source>
        <dbReference type="ARBA" id="ARBA00004496"/>
    </source>
</evidence>
<reference evidence="10" key="1">
    <citation type="submission" date="2016-10" db="EMBL/GenBank/DDBJ databases">
        <title>Sequence of Gallionella enrichment culture.</title>
        <authorList>
            <person name="Poehlein A."/>
            <person name="Muehling M."/>
            <person name="Daniel R."/>
        </authorList>
    </citation>
    <scope>NUCLEOTIDE SEQUENCE</scope>
</reference>
<proteinExistence type="inferred from homology"/>
<organism evidence="10">
    <name type="scientific">mine drainage metagenome</name>
    <dbReference type="NCBI Taxonomy" id="410659"/>
    <lineage>
        <taxon>unclassified sequences</taxon>
        <taxon>metagenomes</taxon>
        <taxon>ecological metagenomes</taxon>
    </lineage>
</organism>
<dbReference type="GO" id="GO:0000731">
    <property type="term" value="P:DNA synthesis involved in DNA repair"/>
    <property type="evidence" value="ECO:0007669"/>
    <property type="project" value="TreeGrafter"/>
</dbReference>
<accession>A0A1J5T513</accession>
<evidence type="ECO:0000256" key="3">
    <source>
        <dbReference type="ARBA" id="ARBA00020170"/>
    </source>
</evidence>
<dbReference type="PROSITE" id="PS00617">
    <property type="entry name" value="RECF_1"/>
    <property type="match status" value="1"/>
</dbReference>
<dbReference type="PANTHER" id="PTHR32182:SF0">
    <property type="entry name" value="DNA REPLICATION AND REPAIR PROTEIN RECF"/>
    <property type="match status" value="1"/>
</dbReference>
<protein>
    <recommendedName>
        <fullName evidence="3">DNA replication and repair protein RecF</fullName>
    </recommendedName>
</protein>
<evidence type="ECO:0000259" key="9">
    <source>
        <dbReference type="Pfam" id="PF02463"/>
    </source>
</evidence>
<dbReference type="EMBL" id="MLJW01000038">
    <property type="protein sequence ID" value="OIR07238.1"/>
    <property type="molecule type" value="Genomic_DNA"/>
</dbReference>
<dbReference type="PANTHER" id="PTHR32182">
    <property type="entry name" value="DNA REPLICATION AND REPAIR PROTEIN RECF"/>
    <property type="match status" value="1"/>
</dbReference>
<dbReference type="InterPro" id="IPR001238">
    <property type="entry name" value="DNA-binding_RecF"/>
</dbReference>
<comment type="similarity">
    <text evidence="2">Belongs to the RecF family.</text>
</comment>
<dbReference type="Gene3D" id="1.20.1050.90">
    <property type="entry name" value="RecF/RecN/SMC, N-terminal domain"/>
    <property type="match status" value="1"/>
</dbReference>
<dbReference type="AlphaFoldDB" id="A0A1J5T513"/>
<dbReference type="NCBIfam" id="TIGR00611">
    <property type="entry name" value="recf"/>
    <property type="match status" value="1"/>
</dbReference>
<dbReference type="SUPFAM" id="SSF52540">
    <property type="entry name" value="P-loop containing nucleoside triphosphate hydrolases"/>
    <property type="match status" value="1"/>
</dbReference>
<comment type="caution">
    <text evidence="10">The sequence shown here is derived from an EMBL/GenBank/DDBJ whole genome shotgun (WGS) entry which is preliminary data.</text>
</comment>
<keyword evidence="8" id="KW-0238">DNA-binding</keyword>
<evidence type="ECO:0000256" key="6">
    <source>
        <dbReference type="ARBA" id="ARBA00022741"/>
    </source>
</evidence>
<dbReference type="GO" id="GO:0006260">
    <property type="term" value="P:DNA replication"/>
    <property type="evidence" value="ECO:0007669"/>
    <property type="project" value="UniProtKB-KW"/>
</dbReference>
<keyword evidence="4" id="KW-0963">Cytoplasm</keyword>
<dbReference type="GO" id="GO:0005524">
    <property type="term" value="F:ATP binding"/>
    <property type="evidence" value="ECO:0007669"/>
    <property type="project" value="UniProtKB-KW"/>
</dbReference>
<evidence type="ECO:0000256" key="2">
    <source>
        <dbReference type="ARBA" id="ARBA00008016"/>
    </source>
</evidence>
<dbReference type="HAMAP" id="MF_00365">
    <property type="entry name" value="RecF"/>
    <property type="match status" value="1"/>
</dbReference>
<sequence length="363" mass="39893">MAAFMRLGSITVQDFRNLAPNRLEFSGRRQFLVGGNGQGKTNLLEAVGLLTALRSFRASDHRLLIAHGRQEAGVACELEHERLGATRVRLSLRGDGKDAWIDQERIGRMGDFLGVFPTVVLCSQDQQLIRGGPGVRRRWLDLTLAATDRGYLAALQTYHRALAERNALLRTGEARAELGAFEASMAPAAAELIRRRTKGLEELSAVVRGAYSQVSGEPGQAGIGYRPDMREEGTVEAIARRLSDGRDRDLRLRSTTMGPHRDDFDFLIDDRPARDFGSEGQQRLLVVALRLAQAAWFRQCTGVEPVLLADDVVGELDPERRSRFWAALPPDRQVIATGTELPPANDGAWELFTVRGGAVAGGE</sequence>
<gene>
    <name evidence="10" type="primary">recF_4</name>
    <name evidence="10" type="ORF">GALL_104940</name>
</gene>
<dbReference type="Gene3D" id="3.40.50.300">
    <property type="entry name" value="P-loop containing nucleotide triphosphate hydrolases"/>
    <property type="match status" value="1"/>
</dbReference>
<dbReference type="GO" id="GO:0006302">
    <property type="term" value="P:double-strand break repair"/>
    <property type="evidence" value="ECO:0007669"/>
    <property type="project" value="TreeGrafter"/>
</dbReference>
<dbReference type="InterPro" id="IPR018078">
    <property type="entry name" value="DNA-binding_RecF_CS"/>
</dbReference>
<dbReference type="InterPro" id="IPR042174">
    <property type="entry name" value="RecF_2"/>
</dbReference>
<evidence type="ECO:0000313" key="10">
    <source>
        <dbReference type="EMBL" id="OIR07238.1"/>
    </source>
</evidence>
<evidence type="ECO:0000256" key="7">
    <source>
        <dbReference type="ARBA" id="ARBA00022840"/>
    </source>
</evidence>
<name>A0A1J5T513_9ZZZZ</name>
<dbReference type="InterPro" id="IPR027417">
    <property type="entry name" value="P-loop_NTPase"/>
</dbReference>
<evidence type="ECO:0000256" key="4">
    <source>
        <dbReference type="ARBA" id="ARBA00022490"/>
    </source>
</evidence>
<evidence type="ECO:0000256" key="5">
    <source>
        <dbReference type="ARBA" id="ARBA00022705"/>
    </source>
</evidence>
<keyword evidence="6" id="KW-0547">Nucleotide-binding</keyword>